<dbReference type="InterPro" id="IPR003795">
    <property type="entry name" value="DUF192"/>
</dbReference>
<organism evidence="2 3">
    <name type="scientific">Candidatus Avitreponema avistercoris</name>
    <dbReference type="NCBI Taxonomy" id="2840705"/>
    <lineage>
        <taxon>Bacteria</taxon>
        <taxon>Pseudomonadati</taxon>
        <taxon>Spirochaetota</taxon>
        <taxon>Spirochaetia</taxon>
        <taxon>Spirochaetales</taxon>
        <taxon>Candidatus Avitreponema</taxon>
    </lineage>
</organism>
<evidence type="ECO:0000313" key="2">
    <source>
        <dbReference type="EMBL" id="MBO8449933.1"/>
    </source>
</evidence>
<reference evidence="2" key="1">
    <citation type="submission" date="2020-10" db="EMBL/GenBank/DDBJ databases">
        <authorList>
            <person name="Gilroy R."/>
        </authorList>
    </citation>
    <scope>NUCLEOTIDE SEQUENCE</scope>
    <source>
        <strain evidence="2">B3-4054</strain>
    </source>
</reference>
<gene>
    <name evidence="2" type="ORF">IAA96_02385</name>
</gene>
<comment type="caution">
    <text evidence="2">The sequence shown here is derived from an EMBL/GenBank/DDBJ whole genome shotgun (WGS) entry which is preliminary data.</text>
</comment>
<dbReference type="PANTHER" id="PTHR37953:SF1">
    <property type="entry name" value="UPF0127 PROTEIN MJ1496"/>
    <property type="match status" value="1"/>
</dbReference>
<evidence type="ECO:0000256" key="1">
    <source>
        <dbReference type="SAM" id="SignalP"/>
    </source>
</evidence>
<accession>A0A9D9EN15</accession>
<dbReference type="PANTHER" id="PTHR37953">
    <property type="entry name" value="UPF0127 PROTEIN MJ1496"/>
    <property type="match status" value="1"/>
</dbReference>
<dbReference type="Proteomes" id="UP000823616">
    <property type="component" value="Unassembled WGS sequence"/>
</dbReference>
<dbReference type="Gene3D" id="2.60.120.1140">
    <property type="entry name" value="Protein of unknown function DUF192"/>
    <property type="match status" value="1"/>
</dbReference>
<proteinExistence type="predicted"/>
<sequence>MILFRNFKPRTVVRAGRILRIICLSAFCCAGIPAGAFSPAGSADPHVPSGGRIRLVLENAENPAAGEPVRPVQLEAEVAADGPSRAAGLMHRRELPAGQGMIFLFPRDERLSFWMKDTPLPLSVAFLDAKGEIREICDMEPFDLTPVRSGGFRRFALEVPQGWFRAQGIAPGWRLSAASLETLRGIHASD</sequence>
<name>A0A9D9EN15_9SPIR</name>
<feature type="signal peptide" evidence="1">
    <location>
        <begin position="1"/>
        <end position="30"/>
    </location>
</feature>
<feature type="chain" id="PRO_5039086619" evidence="1">
    <location>
        <begin position="31"/>
        <end position="190"/>
    </location>
</feature>
<dbReference type="EMBL" id="JADIMS010000039">
    <property type="protein sequence ID" value="MBO8449933.1"/>
    <property type="molecule type" value="Genomic_DNA"/>
</dbReference>
<dbReference type="AlphaFoldDB" id="A0A9D9EN15"/>
<dbReference type="InterPro" id="IPR038695">
    <property type="entry name" value="Saro_0823-like_sf"/>
</dbReference>
<reference evidence="2" key="2">
    <citation type="journal article" date="2021" name="PeerJ">
        <title>Extensive microbial diversity within the chicken gut microbiome revealed by metagenomics and culture.</title>
        <authorList>
            <person name="Gilroy R."/>
            <person name="Ravi A."/>
            <person name="Getino M."/>
            <person name="Pursley I."/>
            <person name="Horton D.L."/>
            <person name="Alikhan N.F."/>
            <person name="Baker D."/>
            <person name="Gharbi K."/>
            <person name="Hall N."/>
            <person name="Watson M."/>
            <person name="Adriaenssens E.M."/>
            <person name="Foster-Nyarko E."/>
            <person name="Jarju S."/>
            <person name="Secka A."/>
            <person name="Antonio M."/>
            <person name="Oren A."/>
            <person name="Chaudhuri R.R."/>
            <person name="La Ragione R."/>
            <person name="Hildebrand F."/>
            <person name="Pallen M.J."/>
        </authorList>
    </citation>
    <scope>NUCLEOTIDE SEQUENCE</scope>
    <source>
        <strain evidence="2">B3-4054</strain>
    </source>
</reference>
<keyword evidence="1" id="KW-0732">Signal</keyword>
<evidence type="ECO:0000313" key="3">
    <source>
        <dbReference type="Proteomes" id="UP000823616"/>
    </source>
</evidence>
<protein>
    <submittedName>
        <fullName evidence="2">DUF192 domain-containing protein</fullName>
    </submittedName>
</protein>
<dbReference type="Pfam" id="PF02643">
    <property type="entry name" value="DUF192"/>
    <property type="match status" value="1"/>
</dbReference>